<accession>A0A2S7ERC3</accession>
<feature type="compositionally biased region" description="Low complexity" evidence="1">
    <location>
        <begin position="135"/>
        <end position="147"/>
    </location>
</feature>
<feature type="region of interest" description="Disordered" evidence="1">
    <location>
        <begin position="127"/>
        <end position="147"/>
    </location>
</feature>
<comment type="caution">
    <text evidence="2">The sequence shown here is derived from an EMBL/GenBank/DDBJ whole genome shotgun (WGS) entry which is preliminary data.</text>
</comment>
<keyword evidence="3" id="KW-1185">Reference proteome</keyword>
<dbReference type="Pfam" id="PF09613">
    <property type="entry name" value="HrpB1_HrpK"/>
    <property type="match status" value="1"/>
</dbReference>
<proteinExistence type="predicted"/>
<gene>
    <name evidence="2" type="ORF">XhyaCFBP1156_17935</name>
</gene>
<evidence type="ECO:0000313" key="3">
    <source>
        <dbReference type="Proteomes" id="UP000238261"/>
    </source>
</evidence>
<dbReference type="InterPro" id="IPR013394">
    <property type="entry name" value="T3SS_HrpB1/HrpK"/>
</dbReference>
<dbReference type="Proteomes" id="UP000238261">
    <property type="component" value="Unassembled WGS sequence"/>
</dbReference>
<dbReference type="RefSeq" id="WP_046979632.1">
    <property type="nucleotide sequence ID" value="NZ_CP043476.1"/>
</dbReference>
<reference evidence="3" key="1">
    <citation type="submission" date="2016-08" db="EMBL/GenBank/DDBJ databases">
        <authorList>
            <person name="Merda D."/>
            <person name="Briand M."/>
            <person name="Taghouti G."/>
            <person name="Carrere S."/>
            <person name="Gouzy J."/>
            <person name="Portier P."/>
            <person name="Jacques M.-A."/>
            <person name="Fischer-Le Saux M."/>
        </authorList>
    </citation>
    <scope>NUCLEOTIDE SEQUENCE [LARGE SCALE GENOMIC DNA]</scope>
    <source>
        <strain evidence="3">CFBP1156</strain>
    </source>
</reference>
<organism evidence="2 3">
    <name type="scientific">Xanthomonas hyacinthi</name>
    <dbReference type="NCBI Taxonomy" id="56455"/>
    <lineage>
        <taxon>Bacteria</taxon>
        <taxon>Pseudomonadati</taxon>
        <taxon>Pseudomonadota</taxon>
        <taxon>Gammaproteobacteria</taxon>
        <taxon>Lysobacterales</taxon>
        <taxon>Lysobacteraceae</taxon>
        <taxon>Xanthomonas</taxon>
    </lineage>
</organism>
<protein>
    <submittedName>
        <fullName evidence="2">HrpB1 family type III secretion system apparatus protein</fullName>
    </submittedName>
</protein>
<evidence type="ECO:0000313" key="2">
    <source>
        <dbReference type="EMBL" id="PPU95663.1"/>
    </source>
</evidence>
<dbReference type="NCBIfam" id="TIGR02561">
    <property type="entry name" value="HrpB1_HrpK"/>
    <property type="match status" value="1"/>
</dbReference>
<dbReference type="AlphaFoldDB" id="A0A2S7ERC3"/>
<sequence length="159" mass="17030">MTTFQAREEFTNGLIEIVTTAMQNGDLNEAEGVLAALRVLRPENSALDIFDAWLALRRNRFTDAARILRNLNAMQDAASIGKALLACCLFAIGDPEWMISANQVIVENDDPNAVALVKMLSGQPLQVPPEDAAEHAGQAAADADSSGHLDIAPFGSLRA</sequence>
<dbReference type="SUPFAM" id="SSF48452">
    <property type="entry name" value="TPR-like"/>
    <property type="match status" value="1"/>
</dbReference>
<dbReference type="EMBL" id="MDEG01000024">
    <property type="protein sequence ID" value="PPU95663.1"/>
    <property type="molecule type" value="Genomic_DNA"/>
</dbReference>
<dbReference type="InterPro" id="IPR011990">
    <property type="entry name" value="TPR-like_helical_dom_sf"/>
</dbReference>
<name>A0A2S7ERC3_9XANT</name>
<evidence type="ECO:0000256" key="1">
    <source>
        <dbReference type="SAM" id="MobiDB-lite"/>
    </source>
</evidence>
<dbReference type="OrthoDB" id="8810257at2"/>